<dbReference type="STRING" id="1328759.A0A5C2RT52"/>
<gene>
    <name evidence="1" type="ORF">L227DRAFT_604157</name>
</gene>
<dbReference type="AlphaFoldDB" id="A0A5C2RT52"/>
<dbReference type="PANTHER" id="PTHR39596:SF2">
    <property type="entry name" value="HET DOMAIN PROTEIN (AFU_ORTHOLOGUE AFUA_1G17550)-RELATED"/>
    <property type="match status" value="1"/>
</dbReference>
<dbReference type="OrthoDB" id="2426273at2759"/>
<proteinExistence type="predicted"/>
<organism evidence="1 2">
    <name type="scientific">Lentinus tigrinus ALCF2SS1-6</name>
    <dbReference type="NCBI Taxonomy" id="1328759"/>
    <lineage>
        <taxon>Eukaryota</taxon>
        <taxon>Fungi</taxon>
        <taxon>Dikarya</taxon>
        <taxon>Basidiomycota</taxon>
        <taxon>Agaricomycotina</taxon>
        <taxon>Agaricomycetes</taxon>
        <taxon>Polyporales</taxon>
        <taxon>Polyporaceae</taxon>
        <taxon>Lentinus</taxon>
    </lineage>
</organism>
<protein>
    <recommendedName>
        <fullName evidence="3">Heterokaryon incompatibility domain-containing protein</fullName>
    </recommendedName>
</protein>
<evidence type="ECO:0008006" key="3">
    <source>
        <dbReference type="Google" id="ProtNLM"/>
    </source>
</evidence>
<keyword evidence="2" id="KW-1185">Reference proteome</keyword>
<reference evidence="1" key="1">
    <citation type="journal article" date="2018" name="Genome Biol. Evol.">
        <title>Genomics and development of Lentinus tigrinus, a white-rot wood-decaying mushroom with dimorphic fruiting bodies.</title>
        <authorList>
            <person name="Wu B."/>
            <person name="Xu Z."/>
            <person name="Knudson A."/>
            <person name="Carlson A."/>
            <person name="Chen N."/>
            <person name="Kovaka S."/>
            <person name="LaButti K."/>
            <person name="Lipzen A."/>
            <person name="Pennachio C."/>
            <person name="Riley R."/>
            <person name="Schakwitz W."/>
            <person name="Umezawa K."/>
            <person name="Ohm R.A."/>
            <person name="Grigoriev I.V."/>
            <person name="Nagy L.G."/>
            <person name="Gibbons J."/>
            <person name="Hibbett D."/>
        </authorList>
    </citation>
    <scope>NUCLEOTIDE SEQUENCE [LARGE SCALE GENOMIC DNA]</scope>
    <source>
        <strain evidence="1">ALCF2SS1-6</strain>
    </source>
</reference>
<name>A0A5C2RT52_9APHY</name>
<dbReference type="EMBL" id="ML122307">
    <property type="protein sequence ID" value="RPD54381.1"/>
    <property type="molecule type" value="Genomic_DNA"/>
</dbReference>
<dbReference type="Proteomes" id="UP000313359">
    <property type="component" value="Unassembled WGS sequence"/>
</dbReference>
<sequence>MARTYKEAASVLVIDTGIQTQCSTSSTVSNYLFRISLSGWMHRVWTLQEGLLARRLYFEFGGGAIVDVEKILAIHKGVIQLVAGGALQHAERRMALEQYLLDHAIVESLPVSDAFLSAYIPRGFISPEETERLVSLFGYRRRALSSGISTTLEDAIVLLHNRSTSHEEDETIAIAGLFPGKVNVEALLDIKDSSSSATSLRRMEAFLIQLGEVPKELPWLPLSVDRLHRLNFRWAPATLTSVGSSFSGATFFRTASCTADGLRGKYVVGRLPTAILIPDRDDNPPPDGFFTSSFQLAHEGCAYEASLRIRPQALRGLRFMIEQDGHRHVEINSILLQDDPFPQQMSNSKYFAAVQVVEGGGDGIDESGPIHYTYVASGRIEPIEPLFAEAMLADRKKCHELADVSQTHVLLS</sequence>
<evidence type="ECO:0000313" key="2">
    <source>
        <dbReference type="Proteomes" id="UP000313359"/>
    </source>
</evidence>
<accession>A0A5C2RT52</accession>
<dbReference type="PANTHER" id="PTHR39596">
    <property type="match status" value="1"/>
</dbReference>
<evidence type="ECO:0000313" key="1">
    <source>
        <dbReference type="EMBL" id="RPD54381.1"/>
    </source>
</evidence>